<dbReference type="Gene3D" id="3.40.50.2300">
    <property type="match status" value="1"/>
</dbReference>
<comment type="catalytic activity">
    <reaction evidence="1">
        <text>ATP + protein L-histidine = ADP + protein N-phospho-L-histidine.</text>
        <dbReference type="EC" id="2.7.13.3"/>
    </reaction>
</comment>
<reference evidence="11 12" key="1">
    <citation type="journal article" date="2014" name="Genome Announc.">
        <title>Complete Genome Sequence of Hyphomicrobium nitrativorans Strain NL23, a Denitrifying Bacterium Isolated from Biofilm of a Methanol-Fed Denitrification System Treating Seawater at the Montreal Biodome.</title>
        <authorList>
            <person name="Martineau C."/>
            <person name="Villeneuve C."/>
            <person name="Mauffrey F."/>
            <person name="Villemur R."/>
        </authorList>
    </citation>
    <scope>NUCLEOTIDE SEQUENCE [LARGE SCALE GENOMIC DNA]</scope>
    <source>
        <strain evidence="11">NL23</strain>
    </source>
</reference>
<dbReference type="Pfam" id="PF02518">
    <property type="entry name" value="HATPase_c"/>
    <property type="match status" value="1"/>
</dbReference>
<protein>
    <recommendedName>
        <fullName evidence="2">histidine kinase</fullName>
        <ecNumber evidence="2">2.7.13.3</ecNumber>
    </recommendedName>
</protein>
<organism evidence="11 12">
    <name type="scientific">Hyphomicrobium nitrativorans NL23</name>
    <dbReference type="NCBI Taxonomy" id="1029756"/>
    <lineage>
        <taxon>Bacteria</taxon>
        <taxon>Pseudomonadati</taxon>
        <taxon>Pseudomonadota</taxon>
        <taxon>Alphaproteobacteria</taxon>
        <taxon>Hyphomicrobiales</taxon>
        <taxon>Hyphomicrobiaceae</taxon>
        <taxon>Hyphomicrobium</taxon>
    </lineage>
</organism>
<dbReference type="CDD" id="cd00156">
    <property type="entry name" value="REC"/>
    <property type="match status" value="1"/>
</dbReference>
<keyword evidence="3 6" id="KW-0597">Phosphoprotein</keyword>
<evidence type="ECO:0000256" key="3">
    <source>
        <dbReference type="ARBA" id="ARBA00022553"/>
    </source>
</evidence>
<evidence type="ECO:0000256" key="7">
    <source>
        <dbReference type="SAM" id="Coils"/>
    </source>
</evidence>
<dbReference type="EC" id="2.7.13.3" evidence="2"/>
<dbReference type="PROSITE" id="PS50109">
    <property type="entry name" value="HIS_KIN"/>
    <property type="match status" value="1"/>
</dbReference>
<dbReference type="EMBL" id="CP006912">
    <property type="protein sequence ID" value="AHB48260.1"/>
    <property type="molecule type" value="Genomic_DNA"/>
</dbReference>
<dbReference type="SUPFAM" id="SSF52172">
    <property type="entry name" value="CheY-like"/>
    <property type="match status" value="1"/>
</dbReference>
<keyword evidence="7" id="KW-0175">Coiled coil</keyword>
<dbReference type="GO" id="GO:0005886">
    <property type="term" value="C:plasma membrane"/>
    <property type="evidence" value="ECO:0007669"/>
    <property type="project" value="TreeGrafter"/>
</dbReference>
<evidence type="ECO:0000259" key="10">
    <source>
        <dbReference type="PROSITE" id="PS50110"/>
    </source>
</evidence>
<keyword evidence="5 11" id="KW-0418">Kinase</keyword>
<feature type="domain" description="Histidine kinase" evidence="9">
    <location>
        <begin position="112"/>
        <end position="324"/>
    </location>
</feature>
<dbReference type="AlphaFoldDB" id="V5SDY3"/>
<dbReference type="SUPFAM" id="SSF55874">
    <property type="entry name" value="ATPase domain of HSP90 chaperone/DNA topoisomerase II/histidine kinase"/>
    <property type="match status" value="1"/>
</dbReference>
<dbReference type="InterPro" id="IPR036097">
    <property type="entry name" value="HisK_dim/P_sf"/>
</dbReference>
<dbReference type="InterPro" id="IPR003661">
    <property type="entry name" value="HisK_dim/P_dom"/>
</dbReference>
<dbReference type="PROSITE" id="PS50110">
    <property type="entry name" value="RESPONSE_REGULATORY"/>
    <property type="match status" value="1"/>
</dbReference>
<gene>
    <name evidence="11" type="ORF">W911_07470</name>
</gene>
<dbReference type="SMART" id="SM00448">
    <property type="entry name" value="REC"/>
    <property type="match status" value="1"/>
</dbReference>
<dbReference type="GO" id="GO:0000155">
    <property type="term" value="F:phosphorelay sensor kinase activity"/>
    <property type="evidence" value="ECO:0007669"/>
    <property type="project" value="InterPro"/>
</dbReference>
<dbReference type="InterPro" id="IPR004358">
    <property type="entry name" value="Sig_transdc_His_kin-like_C"/>
</dbReference>
<keyword evidence="12" id="KW-1185">Reference proteome</keyword>
<evidence type="ECO:0000259" key="9">
    <source>
        <dbReference type="PROSITE" id="PS50109"/>
    </source>
</evidence>
<dbReference type="Gene3D" id="1.10.287.130">
    <property type="match status" value="1"/>
</dbReference>
<evidence type="ECO:0000256" key="5">
    <source>
        <dbReference type="ARBA" id="ARBA00022777"/>
    </source>
</evidence>
<dbReference type="CDD" id="cd00082">
    <property type="entry name" value="HisKA"/>
    <property type="match status" value="1"/>
</dbReference>
<feature type="domain" description="Response regulatory" evidence="10">
    <location>
        <begin position="352"/>
        <end position="470"/>
    </location>
</feature>
<dbReference type="InterPro" id="IPR011006">
    <property type="entry name" value="CheY-like_superfamily"/>
</dbReference>
<dbReference type="InterPro" id="IPR036890">
    <property type="entry name" value="HATPase_C_sf"/>
</dbReference>
<evidence type="ECO:0000256" key="1">
    <source>
        <dbReference type="ARBA" id="ARBA00000085"/>
    </source>
</evidence>
<dbReference type="KEGG" id="hni:W911_07470"/>
<dbReference type="SMART" id="SM00387">
    <property type="entry name" value="HATPase_c"/>
    <property type="match status" value="1"/>
</dbReference>
<dbReference type="RefSeq" id="WP_023786882.1">
    <property type="nucleotide sequence ID" value="NC_022997.1"/>
</dbReference>
<dbReference type="InterPro" id="IPR001789">
    <property type="entry name" value="Sig_transdc_resp-reg_receiver"/>
</dbReference>
<dbReference type="GO" id="GO:0009927">
    <property type="term" value="F:histidine phosphotransfer kinase activity"/>
    <property type="evidence" value="ECO:0007669"/>
    <property type="project" value="TreeGrafter"/>
</dbReference>
<dbReference type="PANTHER" id="PTHR43047:SF9">
    <property type="entry name" value="HISTIDINE KINASE"/>
    <property type="match status" value="1"/>
</dbReference>
<dbReference type="FunFam" id="3.30.565.10:FF:000049">
    <property type="entry name" value="Two-component sensor histidine kinase"/>
    <property type="match status" value="1"/>
</dbReference>
<feature type="region of interest" description="Disordered" evidence="8">
    <location>
        <begin position="1"/>
        <end position="20"/>
    </location>
</feature>
<dbReference type="STRING" id="1029756.W911_07470"/>
<name>V5SDY3_9HYPH</name>
<dbReference type="Pfam" id="PF00512">
    <property type="entry name" value="HisKA"/>
    <property type="match status" value="1"/>
</dbReference>
<accession>V5SDY3</accession>
<proteinExistence type="predicted"/>
<evidence type="ECO:0000256" key="6">
    <source>
        <dbReference type="PROSITE-ProRule" id="PRU00169"/>
    </source>
</evidence>
<feature type="coiled-coil region" evidence="7">
    <location>
        <begin position="22"/>
        <end position="102"/>
    </location>
</feature>
<evidence type="ECO:0000256" key="2">
    <source>
        <dbReference type="ARBA" id="ARBA00012438"/>
    </source>
</evidence>
<feature type="modified residue" description="4-aspartylphosphate" evidence="6">
    <location>
        <position position="404"/>
    </location>
</feature>
<evidence type="ECO:0000256" key="8">
    <source>
        <dbReference type="SAM" id="MobiDB-lite"/>
    </source>
</evidence>
<dbReference type="InterPro" id="IPR003594">
    <property type="entry name" value="HATPase_dom"/>
</dbReference>
<dbReference type="Proteomes" id="UP000018542">
    <property type="component" value="Chromosome"/>
</dbReference>
<dbReference type="PATRIC" id="fig|1029756.8.peg.1564"/>
<dbReference type="HOGENOM" id="CLU_000445_114_75_5"/>
<dbReference type="SMART" id="SM00388">
    <property type="entry name" value="HisKA"/>
    <property type="match status" value="1"/>
</dbReference>
<evidence type="ECO:0000313" key="11">
    <source>
        <dbReference type="EMBL" id="AHB48260.1"/>
    </source>
</evidence>
<evidence type="ECO:0000256" key="4">
    <source>
        <dbReference type="ARBA" id="ARBA00022679"/>
    </source>
</evidence>
<dbReference type="Gene3D" id="3.30.565.10">
    <property type="entry name" value="Histidine kinase-like ATPase, C-terminal domain"/>
    <property type="match status" value="1"/>
</dbReference>
<keyword evidence="4" id="KW-0808">Transferase</keyword>
<dbReference type="Pfam" id="PF00072">
    <property type="entry name" value="Response_reg"/>
    <property type="match status" value="1"/>
</dbReference>
<sequence>MTQPNQTVADPSGSDVRDLDARDRTIAELERQNRKLAKINAALMQRVERSMDYQANAYSMFQTAIGLETQVRARTDELKAALDRLERTNDALRTARDAAERANRFKTRFFTAVGHDLLQPLHAARLSLSALAESGVSPYARLIGQVDHSLSTIEELLRTILDLSKLESGAFRPSLQAVGIKDLLQSVLLDMAPIAREKGIALSIRAPDAAVISDPLMMRRILQNLLANAVQYTDEGRVLLTARRRGGEVRIDVWDTGPGIAAAEQSKIFEEFQRGAAGERSHGGGFGIGLAIISRMIEALGHKIELCSEPGRGTRFSVSVPLAPADAVVARVLTGGARQEAASRIYGLGALKVLVIDNDLAVRQAMGALLDRWGCESRLFAGLDEIETLLGSEPAFTPDIVLADFHLDDGQSGLAAVARLREVRGVPIPAVVITADHSTEVSDAVGAAGCEILRKPVKPAELRALITHLLG</sequence>
<dbReference type="SUPFAM" id="SSF47384">
    <property type="entry name" value="Homodimeric domain of signal transducing histidine kinase"/>
    <property type="match status" value="1"/>
</dbReference>
<dbReference type="PRINTS" id="PR00344">
    <property type="entry name" value="BCTRLSENSOR"/>
</dbReference>
<evidence type="ECO:0000313" key="12">
    <source>
        <dbReference type="Proteomes" id="UP000018542"/>
    </source>
</evidence>
<dbReference type="PANTHER" id="PTHR43047">
    <property type="entry name" value="TWO-COMPONENT HISTIDINE PROTEIN KINASE"/>
    <property type="match status" value="1"/>
</dbReference>
<dbReference type="InterPro" id="IPR005467">
    <property type="entry name" value="His_kinase_dom"/>
</dbReference>